<evidence type="ECO:0000313" key="4">
    <source>
        <dbReference type="Proteomes" id="UP000321049"/>
    </source>
</evidence>
<name>A0A511JQE3_9CELL</name>
<evidence type="ECO:0000256" key="1">
    <source>
        <dbReference type="SAM" id="MobiDB-lite"/>
    </source>
</evidence>
<dbReference type="Gene3D" id="3.40.50.1820">
    <property type="entry name" value="alpha/beta hydrolase"/>
    <property type="match status" value="1"/>
</dbReference>
<dbReference type="InterPro" id="IPR029058">
    <property type="entry name" value="AB_hydrolase_fold"/>
</dbReference>
<keyword evidence="3" id="KW-0378">Hydrolase</keyword>
<dbReference type="SUPFAM" id="SSF53474">
    <property type="entry name" value="alpha/beta-Hydrolases"/>
    <property type="match status" value="1"/>
</dbReference>
<feature type="domain" description="Dienelactone hydrolase" evidence="2">
    <location>
        <begin position="58"/>
        <end position="179"/>
    </location>
</feature>
<dbReference type="OrthoDB" id="3208682at2"/>
<keyword evidence="4" id="KW-1185">Reference proteome</keyword>
<reference evidence="3 4" key="1">
    <citation type="submission" date="2019-07" db="EMBL/GenBank/DDBJ databases">
        <title>Whole genome shotgun sequence of Cellulomonas terrae NBRC 100819.</title>
        <authorList>
            <person name="Hosoyama A."/>
            <person name="Uohara A."/>
            <person name="Ohji S."/>
            <person name="Ichikawa N."/>
        </authorList>
    </citation>
    <scope>NUCLEOTIDE SEQUENCE [LARGE SCALE GENOMIC DNA]</scope>
    <source>
        <strain evidence="3 4">NBRC 100819</strain>
    </source>
</reference>
<dbReference type="GO" id="GO:0016787">
    <property type="term" value="F:hydrolase activity"/>
    <property type="evidence" value="ECO:0007669"/>
    <property type="project" value="UniProtKB-KW"/>
</dbReference>
<protein>
    <submittedName>
        <fullName evidence="3">Dienelactone hydrolase</fullName>
    </submittedName>
</protein>
<feature type="region of interest" description="Disordered" evidence="1">
    <location>
        <begin position="14"/>
        <end position="38"/>
    </location>
</feature>
<evidence type="ECO:0000313" key="3">
    <source>
        <dbReference type="EMBL" id="GEM00197.1"/>
    </source>
</evidence>
<dbReference type="RefSeq" id="WP_146847792.1">
    <property type="nucleotide sequence ID" value="NZ_BJWH01000029.1"/>
</dbReference>
<dbReference type="Proteomes" id="UP000321049">
    <property type="component" value="Unassembled WGS sequence"/>
</dbReference>
<proteinExistence type="predicted"/>
<dbReference type="Pfam" id="PF01738">
    <property type="entry name" value="DLH"/>
    <property type="match status" value="1"/>
</dbReference>
<dbReference type="EMBL" id="BJWH01000029">
    <property type="protein sequence ID" value="GEM00197.1"/>
    <property type="molecule type" value="Genomic_DNA"/>
</dbReference>
<sequence>MVQDFVREAPSVELRVPGVPGTPPRAEGDGPLDPMTGIQPVERPRGATWTWPVYRTGDAQDPPVIVMHEISGMSPTYIGYCRALAARGFHVWMPHIVGPTPTAGTVRAAVRVCISREIDVLRSGRTSRVVAPLRDLARHVSGLHGGGRVGVVGMCLTGGFALAMATEPAVSGAVAAQPALPFRPFVGRALGLSPADAQAIGERLEDGEVAILCTRFARDALSPHQRCAAVQDLGPGVEIDEIPAAGFSFLDHSVLTVAPGKYRDRQPQAARLQESADRVTDFLRSRLGAVAPNENG</sequence>
<accession>A0A511JQE3</accession>
<gene>
    <name evidence="3" type="ORF">CTE05_37430</name>
</gene>
<evidence type="ECO:0000259" key="2">
    <source>
        <dbReference type="Pfam" id="PF01738"/>
    </source>
</evidence>
<dbReference type="AlphaFoldDB" id="A0A511JQE3"/>
<dbReference type="InterPro" id="IPR002925">
    <property type="entry name" value="Dienelactn_hydro"/>
</dbReference>
<comment type="caution">
    <text evidence="3">The sequence shown here is derived from an EMBL/GenBank/DDBJ whole genome shotgun (WGS) entry which is preliminary data.</text>
</comment>
<organism evidence="3 4">
    <name type="scientific">Cellulomonas terrae</name>
    <dbReference type="NCBI Taxonomy" id="311234"/>
    <lineage>
        <taxon>Bacteria</taxon>
        <taxon>Bacillati</taxon>
        <taxon>Actinomycetota</taxon>
        <taxon>Actinomycetes</taxon>
        <taxon>Micrococcales</taxon>
        <taxon>Cellulomonadaceae</taxon>
        <taxon>Cellulomonas</taxon>
    </lineage>
</organism>